<dbReference type="InterPro" id="IPR029017">
    <property type="entry name" value="Enolase-like_N"/>
</dbReference>
<dbReference type="SUPFAM" id="SSF54826">
    <property type="entry name" value="Enolase N-terminal domain-like"/>
    <property type="match status" value="1"/>
</dbReference>
<dbReference type="EC" id="5.1.1.-" evidence="5"/>
<evidence type="ECO:0000256" key="1">
    <source>
        <dbReference type="ARBA" id="ARBA00008031"/>
    </source>
</evidence>
<dbReference type="Gene3D" id="3.30.390.10">
    <property type="entry name" value="Enolase-like, N-terminal domain"/>
    <property type="match status" value="1"/>
</dbReference>
<evidence type="ECO:0000256" key="5">
    <source>
        <dbReference type="RuleBase" id="RU366006"/>
    </source>
</evidence>
<dbReference type="Proteomes" id="UP001497493">
    <property type="component" value="Chromosome"/>
</dbReference>
<evidence type="ECO:0000256" key="4">
    <source>
        <dbReference type="ARBA" id="ARBA00023235"/>
    </source>
</evidence>
<evidence type="ECO:0000313" key="7">
    <source>
        <dbReference type="EMBL" id="CAL1240144.1"/>
    </source>
</evidence>
<evidence type="ECO:0000256" key="3">
    <source>
        <dbReference type="ARBA" id="ARBA00022842"/>
    </source>
</evidence>
<keyword evidence="4 5" id="KW-0413">Isomerase</keyword>
<dbReference type="InterPro" id="IPR013342">
    <property type="entry name" value="Mandelate_racemase_C"/>
</dbReference>
<organism evidence="7 8">
    <name type="scientific">Candidatus Methylocalor cossyra</name>
    <dbReference type="NCBI Taxonomy" id="3108543"/>
    <lineage>
        <taxon>Bacteria</taxon>
        <taxon>Pseudomonadati</taxon>
        <taxon>Pseudomonadota</taxon>
        <taxon>Gammaproteobacteria</taxon>
        <taxon>Methylococcales</taxon>
        <taxon>Methylococcaceae</taxon>
        <taxon>Candidatus Methylocalor</taxon>
    </lineage>
</organism>
<feature type="domain" description="Mandelate racemase/muconate lactonizing enzyme C-terminal" evidence="6">
    <location>
        <begin position="144"/>
        <end position="241"/>
    </location>
</feature>
<dbReference type="SMART" id="SM00922">
    <property type="entry name" value="MR_MLE"/>
    <property type="match status" value="1"/>
</dbReference>
<comment type="cofactor">
    <cofactor evidence="5">
        <name>Mg(2+)</name>
        <dbReference type="ChEBI" id="CHEBI:18420"/>
    </cofactor>
    <text evidence="5">Binds 1 Mg(2+) ion per subunit.</text>
</comment>
<dbReference type="RefSeq" id="WP_348759649.1">
    <property type="nucleotide sequence ID" value="NZ_OZ026884.1"/>
</dbReference>
<evidence type="ECO:0000256" key="2">
    <source>
        <dbReference type="ARBA" id="ARBA00022723"/>
    </source>
</evidence>
<dbReference type="SFLD" id="SFLDF00009">
    <property type="entry name" value="o-succinylbenzoate_synthase"/>
    <property type="match status" value="1"/>
</dbReference>
<dbReference type="InterPro" id="IPR034603">
    <property type="entry name" value="Dipeptide_epimerase"/>
</dbReference>
<dbReference type="PANTHER" id="PTHR48073:SF2">
    <property type="entry name" value="O-SUCCINYLBENZOATE SYNTHASE"/>
    <property type="match status" value="1"/>
</dbReference>
<dbReference type="SFLD" id="SFLDS00001">
    <property type="entry name" value="Enolase"/>
    <property type="match status" value="1"/>
</dbReference>
<protein>
    <recommendedName>
        <fullName evidence="5">Dipeptide epimerase</fullName>
        <ecNumber evidence="5">5.1.1.-</ecNumber>
    </recommendedName>
</protein>
<keyword evidence="3 5" id="KW-0460">Magnesium</keyword>
<gene>
    <name evidence="7" type="ORF">MECH1_V1_1368</name>
</gene>
<dbReference type="Gene3D" id="3.20.20.120">
    <property type="entry name" value="Enolase-like C-terminal domain"/>
    <property type="match status" value="1"/>
</dbReference>
<sequence length="361" mass="38190">MARSTRIRRIDVGPLEAALEAPFAIASSRLDRVRNVAVRVLLEDGASGFGETPTLPPVTAEDPATALAYLRQEAQALIGREAGEWRHIAAELRERLPGLPAVRAGLEMALIDALARSFDIPLCRFFGGAAASLATDITIPLCPPAVAEGLARRYRAEGFTTLKVKIGRDAEADIARLVAIHRGHPDSRLILDANAGYTAGAALALLGELRRAGIAPALLEQPVAREDWEGLGRLAREAGVPVAADESCRSAEDALRIARDRLAQVINIKLAKCGVAAALDIAAIARASGIELMIGGMVETRIAMGFSAHFAAGLGGFRWIDLDTPLLLAEDPVLGGPRLERGRYLLDEGVAGHGGGLPWPE</sequence>
<evidence type="ECO:0000259" key="6">
    <source>
        <dbReference type="SMART" id="SM00922"/>
    </source>
</evidence>
<evidence type="ECO:0000313" key="8">
    <source>
        <dbReference type="Proteomes" id="UP001497493"/>
    </source>
</evidence>
<dbReference type="GO" id="GO:0016853">
    <property type="term" value="F:isomerase activity"/>
    <property type="evidence" value="ECO:0007669"/>
    <property type="project" value="UniProtKB-KW"/>
</dbReference>
<name>A0ABM9NHV7_9GAMM</name>
<accession>A0ABM9NHV7</accession>
<dbReference type="Pfam" id="PF02746">
    <property type="entry name" value="MR_MLE_N"/>
    <property type="match status" value="1"/>
</dbReference>
<dbReference type="EMBL" id="OZ026884">
    <property type="protein sequence ID" value="CAL1240144.1"/>
    <property type="molecule type" value="Genomic_DNA"/>
</dbReference>
<dbReference type="InterPro" id="IPR013341">
    <property type="entry name" value="Mandelate_racemase_N_dom"/>
</dbReference>
<reference evidence="7 8" key="1">
    <citation type="submission" date="2024-04" db="EMBL/GenBank/DDBJ databases">
        <authorList>
            <person name="Cremers G."/>
        </authorList>
    </citation>
    <scope>NUCLEOTIDE SEQUENCE [LARGE SCALE GENOMIC DNA]</scope>
    <source>
        <strain evidence="7">MeCH1-AG</strain>
    </source>
</reference>
<dbReference type="CDD" id="cd03319">
    <property type="entry name" value="L-Ala-DL-Glu_epimerase"/>
    <property type="match status" value="1"/>
</dbReference>
<proteinExistence type="inferred from homology"/>
<keyword evidence="2 5" id="KW-0479">Metal-binding</keyword>
<dbReference type="Pfam" id="PF13378">
    <property type="entry name" value="MR_MLE_C"/>
    <property type="match status" value="1"/>
</dbReference>
<dbReference type="PANTHER" id="PTHR48073">
    <property type="entry name" value="O-SUCCINYLBENZOATE SYNTHASE-RELATED"/>
    <property type="match status" value="1"/>
</dbReference>
<keyword evidence="8" id="KW-1185">Reference proteome</keyword>
<dbReference type="SUPFAM" id="SSF51604">
    <property type="entry name" value="Enolase C-terminal domain-like"/>
    <property type="match status" value="1"/>
</dbReference>
<dbReference type="InterPro" id="IPR029065">
    <property type="entry name" value="Enolase_C-like"/>
</dbReference>
<dbReference type="InterPro" id="IPR036849">
    <property type="entry name" value="Enolase-like_C_sf"/>
</dbReference>
<dbReference type="SFLD" id="SFLDG00180">
    <property type="entry name" value="muconate_cycloisomerase"/>
    <property type="match status" value="1"/>
</dbReference>
<comment type="similarity">
    <text evidence="1 5">Belongs to the mandelate racemase/muconate lactonizing enzyme family.</text>
</comment>